<evidence type="ECO:0000313" key="2">
    <source>
        <dbReference type="Proteomes" id="UP000053424"/>
    </source>
</evidence>
<name>A0A0C2XKV7_HEBCY</name>
<accession>A0A0C2XKV7</accession>
<dbReference type="EMBL" id="KN831791">
    <property type="protein sequence ID" value="KIM38393.1"/>
    <property type="molecule type" value="Genomic_DNA"/>
</dbReference>
<reference evidence="1 2" key="1">
    <citation type="submission" date="2014-04" db="EMBL/GenBank/DDBJ databases">
        <authorList>
            <consortium name="DOE Joint Genome Institute"/>
            <person name="Kuo A."/>
            <person name="Gay G."/>
            <person name="Dore J."/>
            <person name="Kohler A."/>
            <person name="Nagy L.G."/>
            <person name="Floudas D."/>
            <person name="Copeland A."/>
            <person name="Barry K.W."/>
            <person name="Cichocki N."/>
            <person name="Veneault-Fourrey C."/>
            <person name="LaButti K."/>
            <person name="Lindquist E.A."/>
            <person name="Lipzen A."/>
            <person name="Lundell T."/>
            <person name="Morin E."/>
            <person name="Murat C."/>
            <person name="Sun H."/>
            <person name="Tunlid A."/>
            <person name="Henrissat B."/>
            <person name="Grigoriev I.V."/>
            <person name="Hibbett D.S."/>
            <person name="Martin F."/>
            <person name="Nordberg H.P."/>
            <person name="Cantor M.N."/>
            <person name="Hua S.X."/>
        </authorList>
    </citation>
    <scope>NUCLEOTIDE SEQUENCE [LARGE SCALE GENOMIC DNA]</scope>
    <source>
        <strain evidence="2">h7</strain>
    </source>
</reference>
<organism evidence="1 2">
    <name type="scientific">Hebeloma cylindrosporum</name>
    <dbReference type="NCBI Taxonomy" id="76867"/>
    <lineage>
        <taxon>Eukaryota</taxon>
        <taxon>Fungi</taxon>
        <taxon>Dikarya</taxon>
        <taxon>Basidiomycota</taxon>
        <taxon>Agaricomycotina</taxon>
        <taxon>Agaricomycetes</taxon>
        <taxon>Agaricomycetidae</taxon>
        <taxon>Agaricales</taxon>
        <taxon>Agaricineae</taxon>
        <taxon>Hymenogastraceae</taxon>
        <taxon>Hebeloma</taxon>
    </lineage>
</organism>
<reference evidence="2" key="2">
    <citation type="submission" date="2015-01" db="EMBL/GenBank/DDBJ databases">
        <title>Evolutionary Origins and Diversification of the Mycorrhizal Mutualists.</title>
        <authorList>
            <consortium name="DOE Joint Genome Institute"/>
            <consortium name="Mycorrhizal Genomics Consortium"/>
            <person name="Kohler A."/>
            <person name="Kuo A."/>
            <person name="Nagy L.G."/>
            <person name="Floudas D."/>
            <person name="Copeland A."/>
            <person name="Barry K.W."/>
            <person name="Cichocki N."/>
            <person name="Veneault-Fourrey C."/>
            <person name="LaButti K."/>
            <person name="Lindquist E.A."/>
            <person name="Lipzen A."/>
            <person name="Lundell T."/>
            <person name="Morin E."/>
            <person name="Murat C."/>
            <person name="Riley R."/>
            <person name="Ohm R."/>
            <person name="Sun H."/>
            <person name="Tunlid A."/>
            <person name="Henrissat B."/>
            <person name="Grigoriev I.V."/>
            <person name="Hibbett D.S."/>
            <person name="Martin F."/>
        </authorList>
    </citation>
    <scope>NUCLEOTIDE SEQUENCE [LARGE SCALE GENOMIC DNA]</scope>
    <source>
        <strain evidence="2">h7</strain>
    </source>
</reference>
<dbReference type="Proteomes" id="UP000053424">
    <property type="component" value="Unassembled WGS sequence"/>
</dbReference>
<protein>
    <submittedName>
        <fullName evidence="1">Uncharacterized protein</fullName>
    </submittedName>
</protein>
<proteinExistence type="predicted"/>
<gene>
    <name evidence="1" type="ORF">M413DRAFT_245584</name>
</gene>
<dbReference type="AlphaFoldDB" id="A0A0C2XKV7"/>
<evidence type="ECO:0000313" key="1">
    <source>
        <dbReference type="EMBL" id="KIM38393.1"/>
    </source>
</evidence>
<keyword evidence="2" id="KW-1185">Reference proteome</keyword>
<sequence length="70" mass="8291">MIMIKKKFNCLSYAIHRSFPPQTTLHTNQRAAKVATKSPHSSSGRYVFFKISYHTIKINTKPKRRREKKR</sequence>
<dbReference type="HOGENOM" id="CLU_2758054_0_0_1"/>